<evidence type="ECO:0000313" key="7">
    <source>
        <dbReference type="EMBL" id="MDU0113109.1"/>
    </source>
</evidence>
<evidence type="ECO:0000256" key="6">
    <source>
        <dbReference type="HAMAP-Rule" id="MF_01848"/>
    </source>
</evidence>
<evidence type="ECO:0000256" key="4">
    <source>
        <dbReference type="ARBA" id="ARBA00022679"/>
    </source>
</evidence>
<reference evidence="7 8" key="1">
    <citation type="submission" date="2023-10" db="EMBL/GenBank/DDBJ databases">
        <title>Psychrosphaera aquimaarina strain SW33 isolated from seawater.</title>
        <authorList>
            <person name="Bayburt H."/>
            <person name="Kim J.M."/>
            <person name="Choi B.J."/>
            <person name="Jeon C.O."/>
        </authorList>
    </citation>
    <scope>NUCLEOTIDE SEQUENCE [LARGE SCALE GENOMIC DNA]</scope>
    <source>
        <strain evidence="7 8">KCTC 52743</strain>
    </source>
</reference>
<accession>A0ABU3R098</accession>
<comment type="similarity">
    <text evidence="6">Belongs to the methyltransferase superfamily. METTL16/RlmF family.</text>
</comment>
<dbReference type="Proteomes" id="UP001257914">
    <property type="component" value="Unassembled WGS sequence"/>
</dbReference>
<evidence type="ECO:0000256" key="2">
    <source>
        <dbReference type="ARBA" id="ARBA00022552"/>
    </source>
</evidence>
<dbReference type="EC" id="2.1.1.181" evidence="6"/>
<evidence type="ECO:0000256" key="3">
    <source>
        <dbReference type="ARBA" id="ARBA00022603"/>
    </source>
</evidence>
<name>A0ABU3R098_9GAMM</name>
<evidence type="ECO:0000256" key="1">
    <source>
        <dbReference type="ARBA" id="ARBA00022490"/>
    </source>
</evidence>
<sequence>MNKSRLHPRNRHQAVNGVAYDFATLCKVNPELTQYVGINQAGNSTIDFAVSDAVKQLNKALLLHFYQLRFWDIPEQYLCPPIPGRADYIHYLADLLATHFNGEVPTGKNIKGLDIGTGANLIYPIIGSFEYKWSFVGSDIDPVSINCATQLCKVNPRLTKAIKLRSQNNPDQIFKGVINSTDKFAFTMCNPPFHKSAEEAQKGSQRKLNNLAATRKGKSESTDKLNFGGQANELWCDGGEVEFVCKMVRESSNYSQQVVWFSSLISKKDNLEIIQAELKKSKAKQIKIIDMGQGNKISRFIAWSFLTKEQQDEWFNSPA</sequence>
<dbReference type="GO" id="GO:0052907">
    <property type="term" value="F:23S rRNA (adenine(1618)-N(6))-methyltransferase activity"/>
    <property type="evidence" value="ECO:0007669"/>
    <property type="project" value="UniProtKB-EC"/>
</dbReference>
<keyword evidence="8" id="KW-1185">Reference proteome</keyword>
<keyword evidence="3 6" id="KW-0489">Methyltransferase</keyword>
<dbReference type="PIRSF" id="PIRSF029038">
    <property type="entry name" value="Mtase_YbiN_prd"/>
    <property type="match status" value="1"/>
</dbReference>
<dbReference type="InterPro" id="IPR016909">
    <property type="entry name" value="rRNA_lsu_MeTfrase_F"/>
</dbReference>
<dbReference type="HAMAP" id="MF_01848">
    <property type="entry name" value="23SrRNA_methyltr_F"/>
    <property type="match status" value="1"/>
</dbReference>
<evidence type="ECO:0000313" key="8">
    <source>
        <dbReference type="Proteomes" id="UP001257914"/>
    </source>
</evidence>
<proteinExistence type="inferred from homology"/>
<dbReference type="RefSeq" id="WP_315946718.1">
    <property type="nucleotide sequence ID" value="NZ_JAWCUA010000007.1"/>
</dbReference>
<comment type="caution">
    <text evidence="7">The sequence shown here is derived from an EMBL/GenBank/DDBJ whole genome shotgun (WGS) entry which is preliminary data.</text>
</comment>
<comment type="catalytic activity">
    <reaction evidence="6">
        <text>adenosine(1618) in 23S rRNA + S-adenosyl-L-methionine = N(6)-methyladenosine(1618) in 23S rRNA + S-adenosyl-L-homocysteine + H(+)</text>
        <dbReference type="Rhea" id="RHEA:16497"/>
        <dbReference type="Rhea" id="RHEA-COMP:10229"/>
        <dbReference type="Rhea" id="RHEA-COMP:10231"/>
        <dbReference type="ChEBI" id="CHEBI:15378"/>
        <dbReference type="ChEBI" id="CHEBI:57856"/>
        <dbReference type="ChEBI" id="CHEBI:59789"/>
        <dbReference type="ChEBI" id="CHEBI:74411"/>
        <dbReference type="ChEBI" id="CHEBI:74449"/>
        <dbReference type="EC" id="2.1.1.181"/>
    </reaction>
</comment>
<keyword evidence="1 6" id="KW-0963">Cytoplasm</keyword>
<dbReference type="PANTHER" id="PTHR13393:SF0">
    <property type="entry name" value="RNA N6-ADENOSINE-METHYLTRANSFERASE METTL16"/>
    <property type="match status" value="1"/>
</dbReference>
<dbReference type="Pfam" id="PF05971">
    <property type="entry name" value="Methyltransf_10"/>
    <property type="match status" value="1"/>
</dbReference>
<dbReference type="InterPro" id="IPR029063">
    <property type="entry name" value="SAM-dependent_MTases_sf"/>
</dbReference>
<keyword evidence="4 6" id="KW-0808">Transferase</keyword>
<dbReference type="PANTHER" id="PTHR13393">
    <property type="entry name" value="SAM-DEPENDENT METHYLTRANSFERASE"/>
    <property type="match status" value="1"/>
</dbReference>
<keyword evidence="2 6" id="KW-0698">rRNA processing</keyword>
<dbReference type="EMBL" id="JAWCUA010000007">
    <property type="protein sequence ID" value="MDU0113109.1"/>
    <property type="molecule type" value="Genomic_DNA"/>
</dbReference>
<gene>
    <name evidence="6 7" type="primary">rlmF</name>
    <name evidence="7" type="ORF">RT723_08885</name>
</gene>
<keyword evidence="5 6" id="KW-0949">S-adenosyl-L-methionine</keyword>
<comment type="subcellular location">
    <subcellularLocation>
        <location evidence="6">Cytoplasm</location>
    </subcellularLocation>
</comment>
<evidence type="ECO:0000256" key="5">
    <source>
        <dbReference type="ARBA" id="ARBA00022691"/>
    </source>
</evidence>
<organism evidence="7 8">
    <name type="scientific">Psychrosphaera aquimarina</name>
    <dbReference type="NCBI Taxonomy" id="2044854"/>
    <lineage>
        <taxon>Bacteria</taxon>
        <taxon>Pseudomonadati</taxon>
        <taxon>Pseudomonadota</taxon>
        <taxon>Gammaproteobacteria</taxon>
        <taxon>Alteromonadales</taxon>
        <taxon>Pseudoalteromonadaceae</taxon>
        <taxon>Psychrosphaera</taxon>
    </lineage>
</organism>
<dbReference type="InterPro" id="IPR010286">
    <property type="entry name" value="METTL16/RlmF"/>
</dbReference>
<dbReference type="Gene3D" id="3.40.50.150">
    <property type="entry name" value="Vaccinia Virus protein VP39"/>
    <property type="match status" value="1"/>
</dbReference>
<dbReference type="NCBIfam" id="NF008725">
    <property type="entry name" value="PRK11727.1"/>
    <property type="match status" value="1"/>
</dbReference>
<dbReference type="SUPFAM" id="SSF53335">
    <property type="entry name" value="S-adenosyl-L-methionine-dependent methyltransferases"/>
    <property type="match status" value="1"/>
</dbReference>
<comment type="function">
    <text evidence="6">Specifically methylates the adenine in position 1618 of 23S rRNA.</text>
</comment>
<protein>
    <recommendedName>
        <fullName evidence="6">Ribosomal RNA large subunit methyltransferase F</fullName>
        <ecNumber evidence="6">2.1.1.181</ecNumber>
    </recommendedName>
    <alternativeName>
        <fullName evidence="6">23S rRNA mA1618 methyltransferase</fullName>
    </alternativeName>
    <alternativeName>
        <fullName evidence="6">rRNA adenine N-6-methyltransferase</fullName>
    </alternativeName>
</protein>